<dbReference type="STRING" id="871963.Desdi_1965"/>
<dbReference type="EMBL" id="CP003344">
    <property type="protein sequence ID" value="AGA69413.1"/>
    <property type="molecule type" value="Genomic_DNA"/>
</dbReference>
<reference evidence="3" key="1">
    <citation type="submission" date="2012-02" db="EMBL/GenBank/DDBJ databases">
        <title>Complete sequence of Desulfitobacterium dichloroeliminans LMG P-21439.</title>
        <authorList>
            <person name="Lucas S."/>
            <person name="Han J."/>
            <person name="Lapidus A."/>
            <person name="Cheng J.-F."/>
            <person name="Goodwin L."/>
            <person name="Pitluck S."/>
            <person name="Peters L."/>
            <person name="Ovchinnikova G."/>
            <person name="Teshima H."/>
            <person name="Detter J.C."/>
            <person name="Han C."/>
            <person name="Tapia R."/>
            <person name="Land M."/>
            <person name="Hauser L."/>
            <person name="Kyrpides N."/>
            <person name="Ivanova N."/>
            <person name="Pagani I."/>
            <person name="Kruse T."/>
            <person name="de Vos W.M."/>
            <person name="Boon N."/>
            <person name="Smidt H."/>
            <person name="Woyke T."/>
        </authorList>
    </citation>
    <scope>NUCLEOTIDE SEQUENCE [LARGE SCALE GENOMIC DNA]</scope>
    <source>
        <strain evidence="3">LMG P-21439 / DCA1</strain>
    </source>
</reference>
<dbReference type="AlphaFoldDB" id="L0F8Y2"/>
<evidence type="ECO:0000313" key="2">
    <source>
        <dbReference type="EMBL" id="AGA69413.1"/>
    </source>
</evidence>
<dbReference type="eggNOG" id="ENOG502Z7HR">
    <property type="taxonomic scope" value="Bacteria"/>
</dbReference>
<dbReference type="KEGG" id="ddl:Desdi_1965"/>
<dbReference type="HOGENOM" id="CLU_046246_0_0_9"/>
<dbReference type="RefSeq" id="WP_015262398.1">
    <property type="nucleotide sequence ID" value="NC_019903.1"/>
</dbReference>
<gene>
    <name evidence="2" type="ordered locus">Desdi_1965</name>
</gene>
<dbReference type="InterPro" id="IPR029322">
    <property type="entry name" value="DUF4474"/>
</dbReference>
<evidence type="ECO:0000259" key="1">
    <source>
        <dbReference type="Pfam" id="PF14751"/>
    </source>
</evidence>
<organism evidence="2 3">
    <name type="scientific">Desulfitobacterium dichloroeliminans (strain LMG P-21439 / DCA1)</name>
    <dbReference type="NCBI Taxonomy" id="871963"/>
    <lineage>
        <taxon>Bacteria</taxon>
        <taxon>Bacillati</taxon>
        <taxon>Bacillota</taxon>
        <taxon>Clostridia</taxon>
        <taxon>Eubacteriales</taxon>
        <taxon>Desulfitobacteriaceae</taxon>
        <taxon>Desulfitobacterium</taxon>
    </lineage>
</organism>
<sequence length="293" mass="33393">MADLTVLSLGTGDAELDKALAIAGYAYDASQDIFVSTMDPWQRSIGYCRLYDEAAAPMGMIIDCEPIYFSYNNKKWMIGLWKGQYDLVTGAEIGIYSNGVDVELPMVFKGTYYQAASDNECLQMGFTLKKGDRILFTREDRHWWLTGFRLGEFSEPSELTMEGHITFESSAMRDAFLAGMKQAGYSKKDYRTLHDTVYFDFSSPRSAQPLTRTPTTDYLIQRKNEFLCQSYQDITGPYSTFPEKIQVIKEELPDMYRLIMNLGKSKQVFEIIVMLTLLGAAIITKHSSHRLED</sequence>
<feature type="domain" description="DUF4474" evidence="1">
    <location>
        <begin position="16"/>
        <end position="256"/>
    </location>
</feature>
<dbReference type="OrthoDB" id="1863351at2"/>
<accession>L0F8Y2</accession>
<name>L0F8Y2_DESDL</name>
<keyword evidence="3" id="KW-1185">Reference proteome</keyword>
<evidence type="ECO:0000313" key="3">
    <source>
        <dbReference type="Proteomes" id="UP000010797"/>
    </source>
</evidence>
<protein>
    <recommendedName>
        <fullName evidence="1">DUF4474 domain-containing protein</fullName>
    </recommendedName>
</protein>
<proteinExistence type="predicted"/>
<dbReference type="Pfam" id="PF14751">
    <property type="entry name" value="DUF4474"/>
    <property type="match status" value="1"/>
</dbReference>
<dbReference type="Proteomes" id="UP000010797">
    <property type="component" value="Chromosome"/>
</dbReference>